<dbReference type="EMBL" id="JBCHKQ010000006">
    <property type="protein sequence ID" value="MEM5948852.1"/>
    <property type="molecule type" value="Genomic_DNA"/>
</dbReference>
<dbReference type="SUPFAM" id="SSF54106">
    <property type="entry name" value="LysM domain"/>
    <property type="match status" value="1"/>
</dbReference>
<dbReference type="InterPro" id="IPR018392">
    <property type="entry name" value="LysM"/>
</dbReference>
<dbReference type="Gene3D" id="3.10.350.10">
    <property type="entry name" value="LysM domain"/>
    <property type="match status" value="2"/>
</dbReference>
<reference evidence="3 4" key="1">
    <citation type="submission" date="2024-03" db="EMBL/GenBank/DDBJ databases">
        <title>Ignisphaera cupida sp. nov., a hyperthermophilic hydrolytic archaeon from a hot spring of Kamchatka, and proposal of Ignisphaeraceae fam. nov.</title>
        <authorList>
            <person name="Podosokorskaya O.A."/>
            <person name="Elcheninov A.G."/>
            <person name="Maltseva A.I."/>
            <person name="Zayulina K.S."/>
            <person name="Novikov A."/>
            <person name="Merkel A.Y."/>
        </authorList>
    </citation>
    <scope>NUCLEOTIDE SEQUENCE [LARGE SCALE GENOMIC DNA]</scope>
    <source>
        <strain evidence="3 4">38H-sp</strain>
    </source>
</reference>
<proteinExistence type="predicted"/>
<dbReference type="GO" id="GO:0016787">
    <property type="term" value="F:hydrolase activity"/>
    <property type="evidence" value="ECO:0007669"/>
    <property type="project" value="UniProtKB-KW"/>
</dbReference>
<dbReference type="Proteomes" id="UP001466331">
    <property type="component" value="Unassembled WGS sequence"/>
</dbReference>
<keyword evidence="3" id="KW-0378">Hydrolase</keyword>
<dbReference type="SUPFAM" id="SSF51261">
    <property type="entry name" value="Duplicated hybrid motif"/>
    <property type="match status" value="1"/>
</dbReference>
<feature type="chain" id="PRO_5045727688" evidence="1">
    <location>
        <begin position="21"/>
        <end position="272"/>
    </location>
</feature>
<evidence type="ECO:0000313" key="3">
    <source>
        <dbReference type="EMBL" id="MEM5948852.1"/>
    </source>
</evidence>
<dbReference type="InterPro" id="IPR036779">
    <property type="entry name" value="LysM_dom_sf"/>
</dbReference>
<dbReference type="RefSeq" id="WP_420070305.1">
    <property type="nucleotide sequence ID" value="NZ_JBCHKQ010000006.1"/>
</dbReference>
<accession>A0ABU9UDV4</accession>
<keyword evidence="4" id="KW-1185">Reference proteome</keyword>
<dbReference type="Gene3D" id="2.70.70.10">
    <property type="entry name" value="Glucose Permease (Domain IIA)"/>
    <property type="match status" value="1"/>
</dbReference>
<dbReference type="InterPro" id="IPR050570">
    <property type="entry name" value="Cell_wall_metabolism_enzyme"/>
</dbReference>
<keyword evidence="1" id="KW-0732">Signal</keyword>
<dbReference type="InterPro" id="IPR016047">
    <property type="entry name" value="M23ase_b-sheet_dom"/>
</dbReference>
<sequence>MRRFLSFLLVLLLSSMSLVAADFPSYSYVVKKGDTVYGIAKRFGIAVDDIIAANPDAKSGVIVPGERLILPGVYAVKKGDTLFSIARRWGIKVSAIKSANSLSSDNIKVGDLLIIPTDISLNPGSKSDIAVTEVEEDNAPSDATVQQASAAVFSSDWMWPHPGKRYLIKGKVSGVGISASDGEPVYAVVPGKVIWAGPYGAYGLVVMVESAGGYVYVYGGNKSLDVSPGDVIGRGDVLGYVGRSPYRGSYDVFFFVYKNGRPVDPLKIPRSG</sequence>
<dbReference type="CDD" id="cd12797">
    <property type="entry name" value="M23_peptidase"/>
    <property type="match status" value="1"/>
</dbReference>
<evidence type="ECO:0000259" key="2">
    <source>
        <dbReference type="PROSITE" id="PS51782"/>
    </source>
</evidence>
<protein>
    <submittedName>
        <fullName evidence="3">M23 family metallopeptidase</fullName>
        <ecNumber evidence="3">3.4.24.-</ecNumber>
    </submittedName>
</protein>
<dbReference type="PROSITE" id="PS51782">
    <property type="entry name" value="LYSM"/>
    <property type="match status" value="2"/>
</dbReference>
<name>A0ABU9UDV4_9SPIR</name>
<evidence type="ECO:0000256" key="1">
    <source>
        <dbReference type="SAM" id="SignalP"/>
    </source>
</evidence>
<dbReference type="PANTHER" id="PTHR21666:SF270">
    <property type="entry name" value="MUREIN HYDROLASE ACTIVATOR ENVC"/>
    <property type="match status" value="1"/>
</dbReference>
<dbReference type="Pfam" id="PF01551">
    <property type="entry name" value="Peptidase_M23"/>
    <property type="match status" value="1"/>
</dbReference>
<dbReference type="SMART" id="SM00257">
    <property type="entry name" value="LysM"/>
    <property type="match status" value="2"/>
</dbReference>
<dbReference type="EC" id="3.4.24.-" evidence="3"/>
<organism evidence="3 4">
    <name type="scientific">Rarispira pelagica</name>
    <dbReference type="NCBI Taxonomy" id="3141764"/>
    <lineage>
        <taxon>Bacteria</taxon>
        <taxon>Pseudomonadati</taxon>
        <taxon>Spirochaetota</taxon>
        <taxon>Spirochaetia</taxon>
        <taxon>Winmispirales</taxon>
        <taxon>Winmispiraceae</taxon>
        <taxon>Rarispira</taxon>
    </lineage>
</organism>
<dbReference type="InterPro" id="IPR011055">
    <property type="entry name" value="Dup_hybrid_motif"/>
</dbReference>
<dbReference type="PANTHER" id="PTHR21666">
    <property type="entry name" value="PEPTIDASE-RELATED"/>
    <property type="match status" value="1"/>
</dbReference>
<feature type="domain" description="LysM" evidence="2">
    <location>
        <begin position="72"/>
        <end position="115"/>
    </location>
</feature>
<evidence type="ECO:0000313" key="4">
    <source>
        <dbReference type="Proteomes" id="UP001466331"/>
    </source>
</evidence>
<dbReference type="CDD" id="cd00118">
    <property type="entry name" value="LysM"/>
    <property type="match status" value="2"/>
</dbReference>
<feature type="signal peptide" evidence="1">
    <location>
        <begin position="1"/>
        <end position="20"/>
    </location>
</feature>
<feature type="domain" description="LysM" evidence="2">
    <location>
        <begin position="26"/>
        <end position="70"/>
    </location>
</feature>
<gene>
    <name evidence="3" type="ORF">WKV44_09900</name>
</gene>
<dbReference type="Pfam" id="PF01476">
    <property type="entry name" value="LysM"/>
    <property type="match status" value="2"/>
</dbReference>
<comment type="caution">
    <text evidence="3">The sequence shown here is derived from an EMBL/GenBank/DDBJ whole genome shotgun (WGS) entry which is preliminary data.</text>
</comment>